<dbReference type="InterPro" id="IPR029044">
    <property type="entry name" value="Nucleotide-diphossugar_trans"/>
</dbReference>
<protein>
    <recommendedName>
        <fullName evidence="6">Snorna binding protein</fullName>
    </recommendedName>
</protein>
<evidence type="ECO:0000256" key="2">
    <source>
        <dbReference type="SAM" id="MobiDB-lite"/>
    </source>
</evidence>
<organism evidence="4 5">
    <name type="scientific">Discina gigas</name>
    <dbReference type="NCBI Taxonomy" id="1032678"/>
    <lineage>
        <taxon>Eukaryota</taxon>
        <taxon>Fungi</taxon>
        <taxon>Dikarya</taxon>
        <taxon>Ascomycota</taxon>
        <taxon>Pezizomycotina</taxon>
        <taxon>Pezizomycetes</taxon>
        <taxon>Pezizales</taxon>
        <taxon>Discinaceae</taxon>
        <taxon>Discina</taxon>
    </lineage>
</organism>
<comment type="similarity">
    <text evidence="1">Belongs to the glycosyltransferase 32 family.</text>
</comment>
<sequence length="604" mass="68739">MDRNIDRPSKCNRLTLLLRNLAIAMVAYVAVVEVLSIYQTGSIYPFAKKRPQPAGEVLKDIGPLSGGVNWRLRPESLVAKPNDAFLGSRPHVDTHANFTRIIEACRGSLGGLEKMRNVHDCLHWLAYSEKEYLFLPQSPDDPKTESVVPSTKETTGQCSGPIQLFHTYWTGPSTWRVELFIKSYLYTQNIPCSRLYLWLESDGNPAAVEDMMKDHGFARFLPLVERGDILLKPWKFPSRIPLPRGAVAEDPAYTGSKPVRLVSATDPKNVKTEVYIADGVVRMEDGSEWLVLTERQMTFLPVAVSDAVRFIVLHLYGGAYFDMDVMLLRDLRPLLLPPDHSFAERWAVHSHPGDYNTAVMSLNANSSISSYLVRGGIRMGLNYHPRIIGRMAWKDGRNEEFTMFETGLFDPIWGEFNWGREGRCAVPCIKDYGVAFLGTRGVIKDEWESYDGERLPEIPMESELVKRSSGVEVEAREEWSPRGRLQPVQRAQSDGSETPQDVTDVVTPPSTKPTKGLDGTYGGKRYSLKDDQYPPNNRTLENFFRGAWSYHIHNQWIKHPQPNSWFDVIQKTQDGFFRGERTNPYGEKWMGPVLSPYERWPEFD</sequence>
<name>A0ABR3GS90_9PEZI</name>
<evidence type="ECO:0000313" key="4">
    <source>
        <dbReference type="EMBL" id="KAL0638806.1"/>
    </source>
</evidence>
<keyword evidence="5" id="KW-1185">Reference proteome</keyword>
<feature type="compositionally biased region" description="Polar residues" evidence="2">
    <location>
        <begin position="489"/>
        <end position="501"/>
    </location>
</feature>
<evidence type="ECO:0008006" key="6">
    <source>
        <dbReference type="Google" id="ProtNLM"/>
    </source>
</evidence>
<evidence type="ECO:0000256" key="1">
    <source>
        <dbReference type="ARBA" id="ARBA00009003"/>
    </source>
</evidence>
<reference evidence="4 5" key="1">
    <citation type="submission" date="2024-02" db="EMBL/GenBank/DDBJ databases">
        <title>Discinaceae phylogenomics.</title>
        <authorList>
            <person name="Dirks A.C."/>
            <person name="James T.Y."/>
        </authorList>
    </citation>
    <scope>NUCLEOTIDE SEQUENCE [LARGE SCALE GENOMIC DNA]</scope>
    <source>
        <strain evidence="4 5">ACD0624</strain>
    </source>
</reference>
<keyword evidence="3" id="KW-0472">Membrane</keyword>
<dbReference type="EMBL" id="JBBBZM010000018">
    <property type="protein sequence ID" value="KAL0638806.1"/>
    <property type="molecule type" value="Genomic_DNA"/>
</dbReference>
<comment type="caution">
    <text evidence="4">The sequence shown here is derived from an EMBL/GenBank/DDBJ whole genome shotgun (WGS) entry which is preliminary data.</text>
</comment>
<keyword evidence="3" id="KW-0812">Transmembrane</keyword>
<gene>
    <name evidence="4" type="ORF">Q9L58_002234</name>
</gene>
<dbReference type="SUPFAM" id="SSF53448">
    <property type="entry name" value="Nucleotide-diphospho-sugar transferases"/>
    <property type="match status" value="1"/>
</dbReference>
<keyword evidence="3" id="KW-1133">Transmembrane helix</keyword>
<dbReference type="InterPro" id="IPR007577">
    <property type="entry name" value="GlycoTrfase_DXD_sugar-bd_CS"/>
</dbReference>
<feature type="transmembrane region" description="Helical" evidence="3">
    <location>
        <begin position="21"/>
        <end position="38"/>
    </location>
</feature>
<proteinExistence type="inferred from homology"/>
<dbReference type="Gene3D" id="3.90.550.20">
    <property type="match status" value="1"/>
</dbReference>
<feature type="region of interest" description="Disordered" evidence="2">
    <location>
        <begin position="473"/>
        <end position="523"/>
    </location>
</feature>
<evidence type="ECO:0000313" key="5">
    <source>
        <dbReference type="Proteomes" id="UP001447188"/>
    </source>
</evidence>
<accession>A0ABR3GS90</accession>
<dbReference type="Pfam" id="PF04488">
    <property type="entry name" value="Gly_transf_sug"/>
    <property type="match status" value="1"/>
</dbReference>
<dbReference type="Proteomes" id="UP001447188">
    <property type="component" value="Unassembled WGS sequence"/>
</dbReference>
<evidence type="ECO:0000256" key="3">
    <source>
        <dbReference type="SAM" id="Phobius"/>
    </source>
</evidence>